<dbReference type="GO" id="GO:0005886">
    <property type="term" value="C:plasma membrane"/>
    <property type="evidence" value="ECO:0007669"/>
    <property type="project" value="TreeGrafter"/>
</dbReference>
<evidence type="ECO:0000256" key="5">
    <source>
        <dbReference type="SAM" id="Phobius"/>
    </source>
</evidence>
<sequence>MASPAATAIGKELGFHSSLEENLLVGLFMLSFFFGPLCSAPISEAYGRRIVLLVCSVLFIVFNIGCAVSKTEAQILVLRFFAGFFSGAIMPMGGGAVSDMFHPHERGVAMALYSISPLLGPCLAPVISGWIIQGWGEDKWPWTFWIGTIIAGIIFLVGLVLVRETYAPRILQLKARTLRKKTGDKRYHSAFELRVETVWQKIKRVFLRPIIFLFTEVLVAVPALYLSIIYACFYLCIVSLPRVFGTIYHYNIGISSLNNIAMGLGAIIFGQIGGRFVDTVYQSMCRKHGMRRPEYKLPFLMITVFILPIGMLIFGWTAEYHKVWIAPDIGLFLVGAGLIGSILQVQLYMADLMTIYAASAISATTSLRSLMAFLFLLFSNTMFDNLGVGWGLSLLSLIVAIVGIPAPFLLYKYGPQLRARSKYAVQG</sequence>
<dbReference type="OrthoDB" id="6770063at2759"/>
<evidence type="ECO:0000259" key="6">
    <source>
        <dbReference type="PROSITE" id="PS50850"/>
    </source>
</evidence>
<dbReference type="Pfam" id="PF07690">
    <property type="entry name" value="MFS_1"/>
    <property type="match status" value="1"/>
</dbReference>
<feature type="transmembrane region" description="Helical" evidence="5">
    <location>
        <begin position="210"/>
        <end position="240"/>
    </location>
</feature>
<keyword evidence="3 5" id="KW-1133">Transmembrane helix</keyword>
<dbReference type="GO" id="GO:0022857">
    <property type="term" value="F:transmembrane transporter activity"/>
    <property type="evidence" value="ECO:0007669"/>
    <property type="project" value="InterPro"/>
</dbReference>
<comment type="subcellular location">
    <subcellularLocation>
        <location evidence="1">Membrane</location>
        <topology evidence="1">Multi-pass membrane protein</topology>
    </subcellularLocation>
</comment>
<dbReference type="InterPro" id="IPR005829">
    <property type="entry name" value="Sugar_transporter_CS"/>
</dbReference>
<dbReference type="PANTHER" id="PTHR23502">
    <property type="entry name" value="MAJOR FACILITATOR SUPERFAMILY"/>
    <property type="match status" value="1"/>
</dbReference>
<feature type="transmembrane region" description="Helical" evidence="5">
    <location>
        <begin position="355"/>
        <end position="378"/>
    </location>
</feature>
<dbReference type="GO" id="GO:0042908">
    <property type="term" value="P:xenobiotic transport"/>
    <property type="evidence" value="ECO:0007669"/>
    <property type="project" value="UniProtKB-ARBA"/>
</dbReference>
<dbReference type="PROSITE" id="PS50850">
    <property type="entry name" value="MFS"/>
    <property type="match status" value="1"/>
</dbReference>
<dbReference type="InterPro" id="IPR020846">
    <property type="entry name" value="MFS_dom"/>
</dbReference>
<evidence type="ECO:0000256" key="3">
    <source>
        <dbReference type="ARBA" id="ARBA00022989"/>
    </source>
</evidence>
<feature type="transmembrane region" description="Helical" evidence="5">
    <location>
        <begin position="50"/>
        <end position="70"/>
    </location>
</feature>
<dbReference type="Proteomes" id="UP000037751">
    <property type="component" value="Unassembled WGS sequence"/>
</dbReference>
<keyword evidence="4 5" id="KW-0472">Membrane</keyword>
<dbReference type="PANTHER" id="PTHR23502:SF60">
    <property type="entry name" value="MAJOR FACILITATOR SUPERFAMILY (MFS) PROFILE DOMAIN-CONTAINING PROTEIN-RELATED"/>
    <property type="match status" value="1"/>
</dbReference>
<feature type="domain" description="Major facilitator superfamily (MFS) profile" evidence="6">
    <location>
        <begin position="1"/>
        <end position="418"/>
    </location>
</feature>
<dbReference type="InterPro" id="IPR011701">
    <property type="entry name" value="MFS"/>
</dbReference>
<dbReference type="EMBL" id="LGAV01000010">
    <property type="protein sequence ID" value="KOS12625.1"/>
    <property type="molecule type" value="Genomic_DNA"/>
</dbReference>
<dbReference type="STRING" id="77020.A0A0M9VMU4"/>
<dbReference type="Gene3D" id="1.20.1250.20">
    <property type="entry name" value="MFS general substrate transporter like domains"/>
    <property type="match status" value="1"/>
</dbReference>
<evidence type="ECO:0000256" key="1">
    <source>
        <dbReference type="ARBA" id="ARBA00004141"/>
    </source>
</evidence>
<dbReference type="InterPro" id="IPR036259">
    <property type="entry name" value="MFS_trans_sf"/>
</dbReference>
<keyword evidence="2 5" id="KW-0812">Transmembrane</keyword>
<feature type="transmembrane region" description="Helical" evidence="5">
    <location>
        <begin position="390"/>
        <end position="411"/>
    </location>
</feature>
<feature type="transmembrane region" description="Helical" evidence="5">
    <location>
        <begin position="110"/>
        <end position="132"/>
    </location>
</feature>
<dbReference type="VEuPathDB" id="FungiDB:Malapachy_0404"/>
<evidence type="ECO:0000256" key="2">
    <source>
        <dbReference type="ARBA" id="ARBA00022692"/>
    </source>
</evidence>
<name>A0A0M9VMU4_9BASI</name>
<gene>
    <name evidence="7" type="ORF">Malapachy_0404</name>
</gene>
<feature type="transmembrane region" description="Helical" evidence="5">
    <location>
        <begin position="260"/>
        <end position="277"/>
    </location>
</feature>
<protein>
    <submittedName>
        <fullName evidence="7">Mfs multidrug</fullName>
    </submittedName>
</protein>
<keyword evidence="8" id="KW-1185">Reference proteome</keyword>
<evidence type="ECO:0000313" key="7">
    <source>
        <dbReference type="EMBL" id="KOS12625.1"/>
    </source>
</evidence>
<dbReference type="CDD" id="cd17323">
    <property type="entry name" value="MFS_Tpo1_MDR_like"/>
    <property type="match status" value="1"/>
</dbReference>
<dbReference type="PROSITE" id="PS00216">
    <property type="entry name" value="SUGAR_TRANSPORT_1"/>
    <property type="match status" value="1"/>
</dbReference>
<evidence type="ECO:0000313" key="8">
    <source>
        <dbReference type="Proteomes" id="UP000037751"/>
    </source>
</evidence>
<feature type="transmembrane region" description="Helical" evidence="5">
    <location>
        <begin position="297"/>
        <end position="318"/>
    </location>
</feature>
<proteinExistence type="predicted"/>
<dbReference type="RefSeq" id="XP_017990257.1">
    <property type="nucleotide sequence ID" value="XM_018134925.1"/>
</dbReference>
<feature type="transmembrane region" description="Helical" evidence="5">
    <location>
        <begin position="144"/>
        <end position="162"/>
    </location>
</feature>
<dbReference type="SUPFAM" id="SSF103473">
    <property type="entry name" value="MFS general substrate transporter"/>
    <property type="match status" value="1"/>
</dbReference>
<feature type="transmembrane region" description="Helical" evidence="5">
    <location>
        <begin position="23"/>
        <end position="43"/>
    </location>
</feature>
<evidence type="ECO:0000256" key="4">
    <source>
        <dbReference type="ARBA" id="ARBA00023136"/>
    </source>
</evidence>
<dbReference type="GeneID" id="28726800"/>
<organism evidence="7 8">
    <name type="scientific">Malassezia pachydermatis</name>
    <dbReference type="NCBI Taxonomy" id="77020"/>
    <lineage>
        <taxon>Eukaryota</taxon>
        <taxon>Fungi</taxon>
        <taxon>Dikarya</taxon>
        <taxon>Basidiomycota</taxon>
        <taxon>Ustilaginomycotina</taxon>
        <taxon>Malasseziomycetes</taxon>
        <taxon>Malasseziales</taxon>
        <taxon>Malasseziaceae</taxon>
        <taxon>Malassezia</taxon>
    </lineage>
</organism>
<dbReference type="GO" id="GO:0140115">
    <property type="term" value="P:export across plasma membrane"/>
    <property type="evidence" value="ECO:0007669"/>
    <property type="project" value="UniProtKB-ARBA"/>
</dbReference>
<comment type="caution">
    <text evidence="7">The sequence shown here is derived from an EMBL/GenBank/DDBJ whole genome shotgun (WGS) entry which is preliminary data.</text>
</comment>
<feature type="transmembrane region" description="Helical" evidence="5">
    <location>
        <begin position="76"/>
        <end position="98"/>
    </location>
</feature>
<reference evidence="7 8" key="1">
    <citation type="submission" date="2015-07" db="EMBL/GenBank/DDBJ databases">
        <title>Draft Genome Sequence of Malassezia furfur CBS1878 and Malassezia pachydermatis CBS1879.</title>
        <authorList>
            <person name="Triana S."/>
            <person name="Ohm R."/>
            <person name="Gonzalez A."/>
            <person name="DeCock H."/>
            <person name="Restrepo S."/>
            <person name="Celis A."/>
        </authorList>
    </citation>
    <scope>NUCLEOTIDE SEQUENCE [LARGE SCALE GENOMIC DNA]</scope>
    <source>
        <strain evidence="7 8">CBS 1879</strain>
    </source>
</reference>
<dbReference type="AlphaFoldDB" id="A0A0M9VMU4"/>
<accession>A0A0M9VMU4</accession>
<feature type="transmembrane region" description="Helical" evidence="5">
    <location>
        <begin position="324"/>
        <end position="343"/>
    </location>
</feature>